<dbReference type="AlphaFoldDB" id="A0A914IDK4"/>
<dbReference type="WBParaSite" id="Gr19_v10_g8913.t1">
    <property type="protein sequence ID" value="Gr19_v10_g8913.t1"/>
    <property type="gene ID" value="Gr19_v10_g8913"/>
</dbReference>
<keyword evidence="1" id="KW-1185">Reference proteome</keyword>
<proteinExistence type="predicted"/>
<organism evidence="1 2">
    <name type="scientific">Globodera rostochiensis</name>
    <name type="common">Golden nematode worm</name>
    <name type="synonym">Heterodera rostochiensis</name>
    <dbReference type="NCBI Taxonomy" id="31243"/>
    <lineage>
        <taxon>Eukaryota</taxon>
        <taxon>Metazoa</taxon>
        <taxon>Ecdysozoa</taxon>
        <taxon>Nematoda</taxon>
        <taxon>Chromadorea</taxon>
        <taxon>Rhabditida</taxon>
        <taxon>Tylenchina</taxon>
        <taxon>Tylenchomorpha</taxon>
        <taxon>Tylenchoidea</taxon>
        <taxon>Heteroderidae</taxon>
        <taxon>Heteroderinae</taxon>
        <taxon>Globodera</taxon>
    </lineage>
</organism>
<sequence length="98" mass="11011">MPRTQRLEAKCCFCPSDSPSFIKNRRIFGDGGEEDPCSILPSTHSNQQAVGVLYKSAEIGMKNRKVFTNNANSRQIKTETCTATNTTNNKYTEYGLIW</sequence>
<name>A0A914IDK4_GLORO</name>
<reference evidence="2" key="1">
    <citation type="submission" date="2022-11" db="UniProtKB">
        <authorList>
            <consortium name="WormBaseParasite"/>
        </authorList>
    </citation>
    <scope>IDENTIFICATION</scope>
</reference>
<protein>
    <submittedName>
        <fullName evidence="2">Uncharacterized protein</fullName>
    </submittedName>
</protein>
<evidence type="ECO:0000313" key="2">
    <source>
        <dbReference type="WBParaSite" id="Gr19_v10_g8913.t1"/>
    </source>
</evidence>
<accession>A0A914IDK4</accession>
<dbReference type="Proteomes" id="UP000887572">
    <property type="component" value="Unplaced"/>
</dbReference>
<evidence type="ECO:0000313" key="1">
    <source>
        <dbReference type="Proteomes" id="UP000887572"/>
    </source>
</evidence>